<sequence length="252" mass="28091">MRSALLLLLSCLPMAAQAARLLAVTTDFPPFQSASPQPWGLALQTAQALAQRNGDTLDIRFLPWPRAYQIAESTPDTLIFCLARTPEREARYGWIGQIAHNDVVLWRLRSRPEVNPHTLADARRWQLGVTAQDVKARYLLQQGFVIGSNLQESSDDGSNIRKLLAGRIDLLPFSSSTALHYQLREAGLAPDSLQPALALPALSGQLYLAFSPGSNRARLTRYVAQFHRLQQQKFLPRLRQQLQLPPEAPGQP</sequence>
<feature type="chain" id="PRO_5046238994" evidence="1">
    <location>
        <begin position="19"/>
        <end position="252"/>
    </location>
</feature>
<evidence type="ECO:0000313" key="3">
    <source>
        <dbReference type="Proteomes" id="UP001433638"/>
    </source>
</evidence>
<gene>
    <name evidence="2" type="ORF">ABNW52_00295</name>
</gene>
<reference evidence="2" key="1">
    <citation type="submission" date="2024-06" db="EMBL/GenBank/DDBJ databases">
        <title>Genome sequence of Vogesella sp. MAHUQ-64.</title>
        <authorList>
            <person name="Huq M.A."/>
        </authorList>
    </citation>
    <scope>NUCLEOTIDE SEQUENCE</scope>
    <source>
        <strain evidence="2">MAHUQ-64</strain>
    </source>
</reference>
<dbReference type="PANTHER" id="PTHR38834:SF3">
    <property type="entry name" value="SOLUTE-BINDING PROTEIN FAMILY 3_N-TERMINAL DOMAIN-CONTAINING PROTEIN"/>
    <property type="match status" value="1"/>
</dbReference>
<evidence type="ECO:0000313" key="2">
    <source>
        <dbReference type="EMBL" id="MEQ6289057.1"/>
    </source>
</evidence>
<dbReference type="EMBL" id="JBEFLD010000001">
    <property type="protein sequence ID" value="MEQ6289057.1"/>
    <property type="molecule type" value="Genomic_DNA"/>
</dbReference>
<keyword evidence="3" id="KW-1185">Reference proteome</keyword>
<organism evidence="2 3">
    <name type="scientific">Vogesella oryzagri</name>
    <dbReference type="NCBI Taxonomy" id="3160864"/>
    <lineage>
        <taxon>Bacteria</taxon>
        <taxon>Pseudomonadati</taxon>
        <taxon>Pseudomonadota</taxon>
        <taxon>Betaproteobacteria</taxon>
        <taxon>Neisseriales</taxon>
        <taxon>Chromobacteriaceae</taxon>
        <taxon>Vogesella</taxon>
    </lineage>
</organism>
<dbReference type="Proteomes" id="UP001433638">
    <property type="component" value="Unassembled WGS sequence"/>
</dbReference>
<accession>A0ABV1LYV1</accession>
<name>A0ABV1LYV1_9NEIS</name>
<feature type="signal peptide" evidence="1">
    <location>
        <begin position="1"/>
        <end position="18"/>
    </location>
</feature>
<dbReference type="PANTHER" id="PTHR38834">
    <property type="entry name" value="PERIPLASMIC SUBSTRATE BINDING PROTEIN FAMILY 3"/>
    <property type="match status" value="1"/>
</dbReference>
<evidence type="ECO:0000256" key="1">
    <source>
        <dbReference type="SAM" id="SignalP"/>
    </source>
</evidence>
<protein>
    <submittedName>
        <fullName evidence="2">Transporter substrate-binding domain-containing protein</fullName>
    </submittedName>
</protein>
<comment type="caution">
    <text evidence="2">The sequence shown here is derived from an EMBL/GenBank/DDBJ whole genome shotgun (WGS) entry which is preliminary data.</text>
</comment>
<keyword evidence="1" id="KW-0732">Signal</keyword>
<dbReference type="RefSeq" id="WP_349582415.1">
    <property type="nucleotide sequence ID" value="NZ_JBEFLD010000001.1"/>
</dbReference>
<proteinExistence type="predicted"/>
<dbReference type="Gene3D" id="3.40.190.10">
    <property type="entry name" value="Periplasmic binding protein-like II"/>
    <property type="match status" value="2"/>
</dbReference>
<dbReference type="SUPFAM" id="SSF53850">
    <property type="entry name" value="Periplasmic binding protein-like II"/>
    <property type="match status" value="1"/>
</dbReference>